<sequence length="52" mass="5849">MGFRHEQQVRRGQWAGAHITVPAMSLGGDRDPVVNWFDLAILDELMATAVKR</sequence>
<gene>
    <name evidence="1" type="ORF">Aco03nite_100370</name>
</gene>
<protein>
    <submittedName>
        <fullName evidence="1">Uncharacterized protein</fullName>
    </submittedName>
</protein>
<accession>A0ABQ3XSY9</accession>
<dbReference type="Proteomes" id="UP000612282">
    <property type="component" value="Unassembled WGS sequence"/>
</dbReference>
<keyword evidence="2" id="KW-1185">Reference proteome</keyword>
<dbReference type="EMBL" id="BOMG01000131">
    <property type="protein sequence ID" value="GID61633.1"/>
    <property type="molecule type" value="Genomic_DNA"/>
</dbReference>
<evidence type="ECO:0000313" key="2">
    <source>
        <dbReference type="Proteomes" id="UP000612282"/>
    </source>
</evidence>
<reference evidence="1 2" key="1">
    <citation type="submission" date="2021-01" db="EMBL/GenBank/DDBJ databases">
        <title>Whole genome shotgun sequence of Actinoplanes couchii NBRC 106145.</title>
        <authorList>
            <person name="Komaki H."/>
            <person name="Tamura T."/>
        </authorList>
    </citation>
    <scope>NUCLEOTIDE SEQUENCE [LARGE SCALE GENOMIC DNA]</scope>
    <source>
        <strain evidence="1 2">NBRC 106145</strain>
    </source>
</reference>
<name>A0ABQ3XSY9_9ACTN</name>
<organism evidence="1 2">
    <name type="scientific">Actinoplanes couchii</name>
    <dbReference type="NCBI Taxonomy" id="403638"/>
    <lineage>
        <taxon>Bacteria</taxon>
        <taxon>Bacillati</taxon>
        <taxon>Actinomycetota</taxon>
        <taxon>Actinomycetes</taxon>
        <taxon>Micromonosporales</taxon>
        <taxon>Micromonosporaceae</taxon>
        <taxon>Actinoplanes</taxon>
    </lineage>
</organism>
<proteinExistence type="predicted"/>
<evidence type="ECO:0000313" key="1">
    <source>
        <dbReference type="EMBL" id="GID61633.1"/>
    </source>
</evidence>
<comment type="caution">
    <text evidence="1">The sequence shown here is derived from an EMBL/GenBank/DDBJ whole genome shotgun (WGS) entry which is preliminary data.</text>
</comment>